<dbReference type="STRING" id="1842727.RD110_06800"/>
<keyword evidence="2" id="KW-1185">Reference proteome</keyword>
<dbReference type="Pfam" id="PF05258">
    <property type="entry name" value="DciA"/>
    <property type="match status" value="1"/>
</dbReference>
<protein>
    <submittedName>
        <fullName evidence="1">Uncharacterized protein</fullName>
    </submittedName>
</protein>
<organism evidence="1 2">
    <name type="scientific">Rhodoferax koreensis</name>
    <dbReference type="NCBI Taxonomy" id="1842727"/>
    <lineage>
        <taxon>Bacteria</taxon>
        <taxon>Pseudomonadati</taxon>
        <taxon>Pseudomonadota</taxon>
        <taxon>Betaproteobacteria</taxon>
        <taxon>Burkholderiales</taxon>
        <taxon>Comamonadaceae</taxon>
        <taxon>Rhodoferax</taxon>
    </lineage>
</organism>
<dbReference type="AlphaFoldDB" id="A0A1P8JT60"/>
<evidence type="ECO:0000313" key="1">
    <source>
        <dbReference type="EMBL" id="APW36937.1"/>
    </source>
</evidence>
<dbReference type="Proteomes" id="UP000186609">
    <property type="component" value="Chromosome"/>
</dbReference>
<dbReference type="EMBL" id="CP019236">
    <property type="protein sequence ID" value="APW36937.1"/>
    <property type="molecule type" value="Genomic_DNA"/>
</dbReference>
<dbReference type="OrthoDB" id="9155022at2"/>
<accession>A0A1P8JT60</accession>
<reference evidence="1 2" key="1">
    <citation type="submission" date="2017-01" db="EMBL/GenBank/DDBJ databases">
        <authorList>
            <person name="Mah S.A."/>
            <person name="Swanson W.J."/>
            <person name="Moy G.W."/>
            <person name="Vacquier V.D."/>
        </authorList>
    </citation>
    <scope>NUCLEOTIDE SEQUENCE [LARGE SCALE GENOMIC DNA]</scope>
    <source>
        <strain evidence="1 2">DCY110</strain>
    </source>
</reference>
<sequence>MRKSHHAFTVQQAAADSPALSHLVALTRDSSARLKAIEGLLPAALRKAIRPGPIDGDAWCLLVDSNAAAAKLRQLAPALLAHLRTKGWAVTSLRLKVQIRPDA</sequence>
<evidence type="ECO:0000313" key="2">
    <source>
        <dbReference type="Proteomes" id="UP000186609"/>
    </source>
</evidence>
<dbReference type="InterPro" id="IPR007922">
    <property type="entry name" value="DciA-like"/>
</dbReference>
<gene>
    <name evidence="1" type="ORF">RD110_06800</name>
</gene>
<dbReference type="KEGG" id="rhy:RD110_06800"/>
<proteinExistence type="predicted"/>
<dbReference type="RefSeq" id="WP_076197896.1">
    <property type="nucleotide sequence ID" value="NZ_CP019236.1"/>
</dbReference>
<name>A0A1P8JT60_9BURK</name>